<dbReference type="InterPro" id="IPR000315">
    <property type="entry name" value="Znf_B-box"/>
</dbReference>
<dbReference type="Pfam" id="PF06203">
    <property type="entry name" value="CCT"/>
    <property type="match status" value="1"/>
</dbReference>
<accession>A0ABD3IAW9</accession>
<dbReference type="PANTHER" id="PTHR31319:SF77">
    <property type="entry name" value="ZINC FINGER PROTEIN CONSTANS-LIKE 4"/>
    <property type="match status" value="1"/>
</dbReference>
<keyword evidence="6" id="KW-0863">Zinc-finger</keyword>
<evidence type="ECO:0000256" key="5">
    <source>
        <dbReference type="ARBA" id="ARBA00023242"/>
    </source>
</evidence>
<feature type="domain" description="B box-type" evidence="8">
    <location>
        <begin position="43"/>
        <end position="90"/>
    </location>
</feature>
<keyword evidence="11" id="KW-1185">Reference proteome</keyword>
<sequence>MPKPCDACQSSSAVVYCRADTAFLCAGCDSKVHGANKLAQRHERVWVCEVCEVAPAVVTCKADAAALCVACDTDIHSANPLARRHERTPVTPFYECPGQSIKVAHINALVVPQGGHCRDGEVDLDADDHSVAEEAASWLLPHPKPLSENNILVGDADKNQGGEMGSLVNEDGDDDDLEPSSFLVGNGGFSPNSPLNHKNEVGMNMKHSKSSKVEITAGDLFSDVDPYLDLDYATVVGANPNLGADSLVPVHNDHPTHSSPSMSTGSGSFEGEAVCKPGYGYESSLTHSMSSSSLDVGIVPDTNALSDISTPYDGSQSNGSFEFPPRMLQMAPVEPPMAREARVMRYKEKRKNRKFEKTIRYASRKAYAESRPRIKGRFAKRNPTDLSLQDMYPNVQDSGFGVVPAF</sequence>
<evidence type="ECO:0000256" key="4">
    <source>
        <dbReference type="ARBA" id="ARBA00022833"/>
    </source>
</evidence>
<evidence type="ECO:0000256" key="3">
    <source>
        <dbReference type="ARBA" id="ARBA00022723"/>
    </source>
</evidence>
<dbReference type="Pfam" id="PF00643">
    <property type="entry name" value="zf-B_box"/>
    <property type="match status" value="1"/>
</dbReference>
<comment type="similarity">
    <text evidence="2">Belongs to the CONSTANS family.</text>
</comment>
<evidence type="ECO:0000256" key="7">
    <source>
        <dbReference type="PROSITE-ProRule" id="PRU00357"/>
    </source>
</evidence>
<dbReference type="EMBL" id="JBJQOH010000001">
    <property type="protein sequence ID" value="KAL3699432.1"/>
    <property type="molecule type" value="Genomic_DNA"/>
</dbReference>
<evidence type="ECO:0000313" key="10">
    <source>
        <dbReference type="EMBL" id="KAL3699432.1"/>
    </source>
</evidence>
<dbReference type="PANTHER" id="PTHR31319">
    <property type="entry name" value="ZINC FINGER PROTEIN CONSTANS-LIKE 4"/>
    <property type="match status" value="1"/>
</dbReference>
<dbReference type="GO" id="GO:0008270">
    <property type="term" value="F:zinc ion binding"/>
    <property type="evidence" value="ECO:0007669"/>
    <property type="project" value="UniProtKB-KW"/>
</dbReference>
<keyword evidence="5 7" id="KW-0539">Nucleus</keyword>
<dbReference type="InterPro" id="IPR045281">
    <property type="entry name" value="CONSTANS-like"/>
</dbReference>
<proteinExistence type="inferred from homology"/>
<dbReference type="GO" id="GO:0005634">
    <property type="term" value="C:nucleus"/>
    <property type="evidence" value="ECO:0007669"/>
    <property type="project" value="UniProtKB-SubCell"/>
</dbReference>
<dbReference type="InterPro" id="IPR049808">
    <property type="entry name" value="CONSTANS-like_Bbox1"/>
</dbReference>
<evidence type="ECO:0000256" key="1">
    <source>
        <dbReference type="ARBA" id="ARBA00004123"/>
    </source>
</evidence>
<dbReference type="PROSITE" id="PS51017">
    <property type="entry name" value="CCT"/>
    <property type="match status" value="1"/>
</dbReference>
<evidence type="ECO:0000313" key="11">
    <source>
        <dbReference type="Proteomes" id="UP001633002"/>
    </source>
</evidence>
<dbReference type="SMART" id="SM00336">
    <property type="entry name" value="BBOX"/>
    <property type="match status" value="2"/>
</dbReference>
<comment type="subcellular location">
    <subcellularLocation>
        <location evidence="1 7">Nucleus</location>
    </subcellularLocation>
</comment>
<dbReference type="AlphaFoldDB" id="A0ABD3IAW9"/>
<feature type="domain" description="B box-type" evidence="8">
    <location>
        <begin position="1"/>
        <end position="47"/>
    </location>
</feature>
<evidence type="ECO:0000256" key="6">
    <source>
        <dbReference type="PROSITE-ProRule" id="PRU00024"/>
    </source>
</evidence>
<keyword evidence="4" id="KW-0862">Zinc</keyword>
<dbReference type="CDD" id="cd19821">
    <property type="entry name" value="Bbox1_BBX-like"/>
    <property type="match status" value="2"/>
</dbReference>
<gene>
    <name evidence="10" type="ORF">R1sor_017454</name>
</gene>
<dbReference type="Proteomes" id="UP001633002">
    <property type="component" value="Unassembled WGS sequence"/>
</dbReference>
<reference evidence="10 11" key="1">
    <citation type="submission" date="2024-09" db="EMBL/GenBank/DDBJ databases">
        <title>Chromosome-scale assembly of Riccia sorocarpa.</title>
        <authorList>
            <person name="Paukszto L."/>
        </authorList>
    </citation>
    <scope>NUCLEOTIDE SEQUENCE [LARGE SCALE GENOMIC DNA]</scope>
    <source>
        <strain evidence="10">LP-2024</strain>
        <tissue evidence="10">Aerial parts of the thallus</tissue>
    </source>
</reference>
<dbReference type="PROSITE" id="PS50119">
    <property type="entry name" value="ZF_BBOX"/>
    <property type="match status" value="2"/>
</dbReference>
<evidence type="ECO:0000259" key="9">
    <source>
        <dbReference type="PROSITE" id="PS51017"/>
    </source>
</evidence>
<keyword evidence="3" id="KW-0479">Metal-binding</keyword>
<comment type="caution">
    <text evidence="10">The sequence shown here is derived from an EMBL/GenBank/DDBJ whole genome shotgun (WGS) entry which is preliminary data.</text>
</comment>
<name>A0ABD3IAW9_9MARC</name>
<organism evidence="10 11">
    <name type="scientific">Riccia sorocarpa</name>
    <dbReference type="NCBI Taxonomy" id="122646"/>
    <lineage>
        <taxon>Eukaryota</taxon>
        <taxon>Viridiplantae</taxon>
        <taxon>Streptophyta</taxon>
        <taxon>Embryophyta</taxon>
        <taxon>Marchantiophyta</taxon>
        <taxon>Marchantiopsida</taxon>
        <taxon>Marchantiidae</taxon>
        <taxon>Marchantiales</taxon>
        <taxon>Ricciaceae</taxon>
        <taxon>Riccia</taxon>
    </lineage>
</organism>
<dbReference type="InterPro" id="IPR010402">
    <property type="entry name" value="CCT_domain"/>
</dbReference>
<feature type="domain" description="CCT" evidence="9">
    <location>
        <begin position="339"/>
        <end position="381"/>
    </location>
</feature>
<evidence type="ECO:0000256" key="2">
    <source>
        <dbReference type="ARBA" id="ARBA00010024"/>
    </source>
</evidence>
<protein>
    <submittedName>
        <fullName evidence="10">Uncharacterized protein</fullName>
    </submittedName>
</protein>
<evidence type="ECO:0000259" key="8">
    <source>
        <dbReference type="PROSITE" id="PS50119"/>
    </source>
</evidence>